<evidence type="ECO:0000313" key="18">
    <source>
        <dbReference type="Proteomes" id="UP000235554"/>
    </source>
</evidence>
<dbReference type="CDD" id="cd18079">
    <property type="entry name" value="S-AdoMet_synt"/>
    <property type="match status" value="1"/>
</dbReference>
<dbReference type="EMBL" id="MCZJ01000016">
    <property type="protein sequence ID" value="PMM57579.1"/>
    <property type="molecule type" value="Genomic_DNA"/>
</dbReference>
<feature type="binding site" evidence="11">
    <location>
        <position position="262"/>
    </location>
    <ligand>
        <name>ATP</name>
        <dbReference type="ChEBI" id="CHEBI:30616"/>
        <note>ligand shared between two neighboring subunits</note>
    </ligand>
</feature>
<dbReference type="GO" id="GO:0006556">
    <property type="term" value="P:S-adenosylmethionine biosynthetic process"/>
    <property type="evidence" value="ECO:0007669"/>
    <property type="project" value="UniProtKB-UniRule"/>
</dbReference>
<reference evidence="18" key="1">
    <citation type="submission" date="2016-07" db="EMBL/GenBank/DDBJ databases">
        <title>Nontailed viruses are major unrecognized killers of bacteria in the ocean.</title>
        <authorList>
            <person name="Kauffman K."/>
            <person name="Hussain F."/>
            <person name="Yang J."/>
            <person name="Arevalo P."/>
            <person name="Brown J."/>
            <person name="Cutler M."/>
            <person name="Kelly L."/>
            <person name="Polz M.F."/>
        </authorList>
    </citation>
    <scope>NUCLEOTIDE SEQUENCE [LARGE SCALE GENOMIC DNA]</scope>
    <source>
        <strain evidence="18">10N.261.48.A1</strain>
    </source>
</reference>
<comment type="caution">
    <text evidence="17">The sequence shown here is derived from an EMBL/GenBank/DDBJ whole genome shotgun (WGS) entry which is preliminary data.</text>
</comment>
<comment type="similarity">
    <text evidence="2 11 13">Belongs to the AdoMet synthase family.</text>
</comment>
<dbReference type="Proteomes" id="UP000235554">
    <property type="component" value="Unassembled WGS sequence"/>
</dbReference>
<dbReference type="Gene3D" id="3.30.300.10">
    <property type="match status" value="3"/>
</dbReference>
<evidence type="ECO:0000259" key="15">
    <source>
        <dbReference type="Pfam" id="PF02772"/>
    </source>
</evidence>
<evidence type="ECO:0000256" key="7">
    <source>
        <dbReference type="ARBA" id="ARBA00022840"/>
    </source>
</evidence>
<dbReference type="EC" id="2.5.1.6" evidence="11"/>
<feature type="region of interest" description="Flexible loop" evidence="11">
    <location>
        <begin position="99"/>
        <end position="109"/>
    </location>
</feature>
<dbReference type="Pfam" id="PF02773">
    <property type="entry name" value="S-AdoMet_synt_C"/>
    <property type="match status" value="1"/>
</dbReference>
<keyword evidence="11" id="KW-0963">Cytoplasm</keyword>
<evidence type="ECO:0000256" key="11">
    <source>
        <dbReference type="HAMAP-Rule" id="MF_00086"/>
    </source>
</evidence>
<keyword evidence="9 11" id="KW-0630">Potassium</keyword>
<evidence type="ECO:0000256" key="10">
    <source>
        <dbReference type="ARBA" id="ARBA00048344"/>
    </source>
</evidence>
<evidence type="ECO:0000256" key="1">
    <source>
        <dbReference type="ARBA" id="ARBA00005224"/>
    </source>
</evidence>
<dbReference type="PROSITE" id="PS00377">
    <property type="entry name" value="ADOMET_SYNTHASE_2"/>
    <property type="match status" value="1"/>
</dbReference>
<dbReference type="InterPro" id="IPR022630">
    <property type="entry name" value="S-AdoMet_synt_C"/>
</dbReference>
<dbReference type="AlphaFoldDB" id="A0A855IPU9"/>
<feature type="domain" description="S-adenosylmethionine synthetase C-terminal" evidence="16">
    <location>
        <begin position="233"/>
        <end position="369"/>
    </location>
</feature>
<dbReference type="HAMAP" id="MF_00086">
    <property type="entry name" value="S_AdoMet_synth1"/>
    <property type="match status" value="1"/>
</dbReference>
<dbReference type="UniPathway" id="UPA00315">
    <property type="reaction ID" value="UER00080"/>
</dbReference>
<feature type="binding site" description="in other chain" evidence="11">
    <location>
        <position position="270"/>
    </location>
    <ligand>
        <name>L-methionine</name>
        <dbReference type="ChEBI" id="CHEBI:57844"/>
        <note>ligand shared between two neighboring subunits</note>
    </ligand>
</feature>
<evidence type="ECO:0000259" key="16">
    <source>
        <dbReference type="Pfam" id="PF02773"/>
    </source>
</evidence>
<dbReference type="PANTHER" id="PTHR11964">
    <property type="entry name" value="S-ADENOSYLMETHIONINE SYNTHETASE"/>
    <property type="match status" value="1"/>
</dbReference>
<feature type="binding site" evidence="11">
    <location>
        <position position="17"/>
    </location>
    <ligand>
        <name>Mg(2+)</name>
        <dbReference type="ChEBI" id="CHEBI:18420"/>
    </ligand>
</feature>
<evidence type="ECO:0000256" key="13">
    <source>
        <dbReference type="RuleBase" id="RU004462"/>
    </source>
</evidence>
<protein>
    <recommendedName>
        <fullName evidence="11">S-adenosylmethionine synthase</fullName>
        <shortName evidence="11">AdoMet synthase</shortName>
        <ecNumber evidence="11">2.5.1.6</ecNumber>
    </recommendedName>
    <alternativeName>
        <fullName evidence="11">MAT</fullName>
    </alternativeName>
    <alternativeName>
        <fullName evidence="11">Methionine adenosyltransferase</fullName>
    </alternativeName>
</protein>
<evidence type="ECO:0000256" key="3">
    <source>
        <dbReference type="ARBA" id="ARBA00022563"/>
    </source>
</evidence>
<dbReference type="InterPro" id="IPR002133">
    <property type="entry name" value="S-AdoMet_synthetase"/>
</dbReference>
<evidence type="ECO:0000256" key="5">
    <source>
        <dbReference type="ARBA" id="ARBA00022723"/>
    </source>
</evidence>
<feature type="binding site" evidence="11">
    <location>
        <position position="239"/>
    </location>
    <ligand>
        <name>L-methionine</name>
        <dbReference type="ChEBI" id="CHEBI:57844"/>
        <note>ligand shared between two neighboring subunits</note>
    </ligand>
</feature>
<gene>
    <name evidence="11" type="primary">metK</name>
    <name evidence="17" type="ORF">BCT50_23650</name>
</gene>
<organism evidence="17 18">
    <name type="scientific">Vibrio lentus</name>
    <dbReference type="NCBI Taxonomy" id="136468"/>
    <lineage>
        <taxon>Bacteria</taxon>
        <taxon>Pseudomonadati</taxon>
        <taxon>Pseudomonadota</taxon>
        <taxon>Gammaproteobacteria</taxon>
        <taxon>Vibrionales</taxon>
        <taxon>Vibrionaceae</taxon>
        <taxon>Vibrio</taxon>
    </lineage>
</organism>
<dbReference type="Pfam" id="PF00438">
    <property type="entry name" value="S-AdoMet_synt_N"/>
    <property type="match status" value="1"/>
</dbReference>
<feature type="domain" description="S-adenosylmethionine synthetase central" evidence="15">
    <location>
        <begin position="114"/>
        <end position="231"/>
    </location>
</feature>
<dbReference type="GO" id="GO:0005737">
    <property type="term" value="C:cytoplasm"/>
    <property type="evidence" value="ECO:0007669"/>
    <property type="project" value="UniProtKB-SubCell"/>
</dbReference>
<evidence type="ECO:0000259" key="14">
    <source>
        <dbReference type="Pfam" id="PF00438"/>
    </source>
</evidence>
<sequence length="384" mass="41743">MAKHLFTSESVSEGHPDKIADQISDAVLDAILEQDPKARVACETYVKTGMVMVGGEVTTSAWVDIEEITRETVREIGYVHSDMGFDADSCAVLNTIGKQSPDINQGVDKADPKDQGAGDQGIMFGYATNETPILMPAPITYSHLLVKKQAEVRKSGKLDFLRPDAKSQVTFQYDQGKIVGIDAVVLSTQHCDSVTTPDLREAVMEEIIKPVLPAEWINKDTNFFINPTGRFVIGGPMGDCGLTGRKIIVDTYGGAARHGGGAFSGKDPSKVDRSAAYAARYVAKNIVAAGMADRCEIQLSYAIGVADPTSIMVETFGTEKVAHEIIIEAVRQNFDLRPYGLQEMLNLLQPIYKQTAAYGHFGREEFPWEATDKSAILADFAGLK</sequence>
<keyword evidence="5 11" id="KW-0479">Metal-binding</keyword>
<evidence type="ECO:0000256" key="8">
    <source>
        <dbReference type="ARBA" id="ARBA00022842"/>
    </source>
</evidence>
<comment type="subunit">
    <text evidence="11">Homotetramer; dimer of dimers.</text>
</comment>
<dbReference type="RefSeq" id="WP_102361374.1">
    <property type="nucleotide sequence ID" value="NZ_MCWT02000001.1"/>
</dbReference>
<evidence type="ECO:0000256" key="4">
    <source>
        <dbReference type="ARBA" id="ARBA00022679"/>
    </source>
</evidence>
<comment type="function">
    <text evidence="11">Catalyzes the formation of S-adenosylmethionine (AdoMet) from methionine and ATP. The overall synthetic reaction is composed of two sequential steps, AdoMet formation and the subsequent tripolyphosphate hydrolysis which occurs prior to release of AdoMet from the enzyme.</text>
</comment>
<comment type="cofactor">
    <cofactor evidence="11">
        <name>Mg(2+)</name>
        <dbReference type="ChEBI" id="CHEBI:18420"/>
    </cofactor>
    <text evidence="11">Binds 2 divalent ions per subunit.</text>
</comment>
<dbReference type="InterPro" id="IPR022636">
    <property type="entry name" value="S-AdoMet_synthetase_sfam"/>
</dbReference>
<evidence type="ECO:0000256" key="12">
    <source>
        <dbReference type="RuleBase" id="RU000542"/>
    </source>
</evidence>
<dbReference type="PROSITE" id="PS00376">
    <property type="entry name" value="ADOMET_SYNTHASE_1"/>
    <property type="match status" value="1"/>
</dbReference>
<keyword evidence="6 11" id="KW-0547">Nucleotide-binding</keyword>
<keyword evidence="8 11" id="KW-0460">Magnesium</keyword>
<feature type="binding site" description="in other chain" evidence="11">
    <location>
        <begin position="245"/>
        <end position="246"/>
    </location>
    <ligand>
        <name>ATP</name>
        <dbReference type="ChEBI" id="CHEBI:30616"/>
        <note>ligand shared between two neighboring subunits</note>
    </ligand>
</feature>
<dbReference type="InterPro" id="IPR022629">
    <property type="entry name" value="S-AdoMet_synt_central"/>
</dbReference>
<feature type="binding site" description="in other chain" evidence="11">
    <location>
        <begin position="164"/>
        <end position="166"/>
    </location>
    <ligand>
        <name>ATP</name>
        <dbReference type="ChEBI" id="CHEBI:30616"/>
        <note>ligand shared between two neighboring subunits</note>
    </ligand>
</feature>
<evidence type="ECO:0000256" key="2">
    <source>
        <dbReference type="ARBA" id="ARBA00009685"/>
    </source>
</evidence>
<feature type="binding site" description="in other chain" evidence="11">
    <location>
        <position position="15"/>
    </location>
    <ligand>
        <name>ATP</name>
        <dbReference type="ChEBI" id="CHEBI:30616"/>
        <note>ligand shared between two neighboring subunits</note>
    </ligand>
</feature>
<dbReference type="InterPro" id="IPR022628">
    <property type="entry name" value="S-AdoMet_synt_N"/>
</dbReference>
<accession>A0A855IPU9</accession>
<comment type="catalytic activity">
    <reaction evidence="10 11">
        <text>L-methionine + ATP + H2O = S-adenosyl-L-methionine + phosphate + diphosphate</text>
        <dbReference type="Rhea" id="RHEA:21080"/>
        <dbReference type="ChEBI" id="CHEBI:15377"/>
        <dbReference type="ChEBI" id="CHEBI:30616"/>
        <dbReference type="ChEBI" id="CHEBI:33019"/>
        <dbReference type="ChEBI" id="CHEBI:43474"/>
        <dbReference type="ChEBI" id="CHEBI:57844"/>
        <dbReference type="ChEBI" id="CHEBI:59789"/>
        <dbReference type="EC" id="2.5.1.6"/>
    </reaction>
</comment>
<feature type="binding site" evidence="11">
    <location>
        <position position="266"/>
    </location>
    <ligand>
        <name>ATP</name>
        <dbReference type="ChEBI" id="CHEBI:30616"/>
        <note>ligand shared between two neighboring subunits</note>
    </ligand>
</feature>
<dbReference type="SUPFAM" id="SSF55973">
    <property type="entry name" value="S-adenosylmethionine synthetase"/>
    <property type="match status" value="3"/>
</dbReference>
<dbReference type="GO" id="GO:0000287">
    <property type="term" value="F:magnesium ion binding"/>
    <property type="evidence" value="ECO:0007669"/>
    <property type="project" value="UniProtKB-UniRule"/>
</dbReference>
<dbReference type="NCBIfam" id="TIGR01034">
    <property type="entry name" value="metK"/>
    <property type="match status" value="1"/>
</dbReference>
<dbReference type="GO" id="GO:0005524">
    <property type="term" value="F:ATP binding"/>
    <property type="evidence" value="ECO:0007669"/>
    <property type="project" value="UniProtKB-UniRule"/>
</dbReference>
<dbReference type="Pfam" id="PF02772">
    <property type="entry name" value="S-AdoMet_synt_M"/>
    <property type="match status" value="1"/>
</dbReference>
<keyword evidence="3 11" id="KW-0554">One-carbon metabolism</keyword>
<proteinExistence type="inferred from homology"/>
<keyword evidence="4 11" id="KW-0808">Transferase</keyword>
<evidence type="ECO:0000313" key="17">
    <source>
        <dbReference type="EMBL" id="PMM57579.1"/>
    </source>
</evidence>
<feature type="domain" description="S-adenosylmethionine synthetase N-terminal" evidence="14">
    <location>
        <begin position="4"/>
        <end position="101"/>
    </location>
</feature>
<name>A0A855IPU9_9VIBR</name>
<comment type="cofactor">
    <cofactor evidence="11">
        <name>K(+)</name>
        <dbReference type="ChEBI" id="CHEBI:29103"/>
    </cofactor>
    <text evidence="11">Binds 1 potassium ion per subunit.</text>
</comment>
<feature type="binding site" description="in other chain" evidence="11">
    <location>
        <begin position="230"/>
        <end position="231"/>
    </location>
    <ligand>
        <name>ATP</name>
        <dbReference type="ChEBI" id="CHEBI:30616"/>
        <note>ligand shared between two neighboring subunits</note>
    </ligand>
</feature>
<feature type="binding site" description="in other chain" evidence="11">
    <location>
        <position position="56"/>
    </location>
    <ligand>
        <name>L-methionine</name>
        <dbReference type="ChEBI" id="CHEBI:57844"/>
        <note>ligand shared between two neighboring subunits</note>
    </ligand>
</feature>
<dbReference type="GO" id="GO:0004478">
    <property type="term" value="F:methionine adenosyltransferase activity"/>
    <property type="evidence" value="ECO:0007669"/>
    <property type="project" value="UniProtKB-UniRule"/>
</dbReference>
<dbReference type="InterPro" id="IPR022631">
    <property type="entry name" value="ADOMET_SYNTHASE_CS"/>
</dbReference>
<comment type="pathway">
    <text evidence="1 11">Amino-acid biosynthesis; S-adenosyl-L-methionine biosynthesis; S-adenosyl-L-methionine from L-methionine: step 1/1.</text>
</comment>
<comment type="subcellular location">
    <subcellularLocation>
        <location evidence="11 12">Cytoplasm</location>
    </subcellularLocation>
</comment>
<dbReference type="FunFam" id="3.30.300.10:FF:000003">
    <property type="entry name" value="S-adenosylmethionine synthase"/>
    <property type="match status" value="1"/>
</dbReference>
<dbReference type="GO" id="GO:0006730">
    <property type="term" value="P:one-carbon metabolic process"/>
    <property type="evidence" value="ECO:0007669"/>
    <property type="project" value="UniProtKB-KW"/>
</dbReference>
<keyword evidence="7 11" id="KW-0067">ATP-binding</keyword>
<dbReference type="PIRSF" id="PIRSF000497">
    <property type="entry name" value="MAT"/>
    <property type="match status" value="1"/>
</dbReference>
<feature type="binding site" evidence="11">
    <location>
        <position position="43"/>
    </location>
    <ligand>
        <name>K(+)</name>
        <dbReference type="ChEBI" id="CHEBI:29103"/>
    </ligand>
</feature>
<evidence type="ECO:0000256" key="9">
    <source>
        <dbReference type="ARBA" id="ARBA00022958"/>
    </source>
</evidence>
<evidence type="ECO:0000256" key="6">
    <source>
        <dbReference type="ARBA" id="ARBA00022741"/>
    </source>
</evidence>
<dbReference type="FunFam" id="3.30.300.10:FF:000001">
    <property type="entry name" value="S-adenosylmethionine synthase"/>
    <property type="match status" value="1"/>
</dbReference>
<feature type="binding site" description="in other chain" evidence="11">
    <location>
        <position position="99"/>
    </location>
    <ligand>
        <name>L-methionine</name>
        <dbReference type="ChEBI" id="CHEBI:57844"/>
        <note>ligand shared between two neighboring subunits</note>
    </ligand>
</feature>
<feature type="binding site" evidence="11">
    <location>
        <position position="239"/>
    </location>
    <ligand>
        <name>ATP</name>
        <dbReference type="ChEBI" id="CHEBI:30616"/>
        <note>ligand shared between two neighboring subunits</note>
    </ligand>
</feature>